<sequence length="339" mass="37384">MKYISPQIIRQIFVLLLLLLMGGLIFQEMLPYLSGVLGAITIYVILRKPMEKLTAKGWYPNLAAIFLMALSFLCIMVPIVGLGLMMGSKVQFAVDNSQKVINAAKSQVERLESYLYFNMTSEIDTSAITTWLSDNLQNFAGGTFNTLIAVTLMYFLLFFMLTNRKELKASLFEYIPIKDKNLKTIGIETTKKVRANSLGIPLVALGQGIVGLIGFLIFGVSDPFFWAAIVTIGSMIPFVGSALGTIPIFLLALSNGNTFQAWGVLIYGLVAIGATDNLLRLYVLKRLEDVHPLITLTGVLVGVPLFGFIGLIFGPLLISLFLIVVSIYKNEYGQENQKL</sequence>
<feature type="transmembrane region" description="Helical" evidence="6">
    <location>
        <begin position="139"/>
        <end position="161"/>
    </location>
</feature>
<evidence type="ECO:0000313" key="9">
    <source>
        <dbReference type="Proteomes" id="UP000245667"/>
    </source>
</evidence>
<proteinExistence type="inferred from homology"/>
<dbReference type="EMBL" id="JACWLN010000003">
    <property type="protein sequence ID" value="MBD1260530.1"/>
    <property type="molecule type" value="Genomic_DNA"/>
</dbReference>
<dbReference type="PANTHER" id="PTHR21716:SF4">
    <property type="entry name" value="TRANSMEMBRANE PROTEIN 245"/>
    <property type="match status" value="1"/>
</dbReference>
<organism evidence="8 9">
    <name type="scientific">Maribacter polysiphoniae</name>
    <dbReference type="NCBI Taxonomy" id="429344"/>
    <lineage>
        <taxon>Bacteria</taxon>
        <taxon>Pseudomonadati</taxon>
        <taxon>Bacteroidota</taxon>
        <taxon>Flavobacteriia</taxon>
        <taxon>Flavobacteriales</taxon>
        <taxon>Flavobacteriaceae</taxon>
        <taxon>Maribacter</taxon>
    </lineage>
</organism>
<dbReference type="InterPro" id="IPR002549">
    <property type="entry name" value="AI-2E-like"/>
</dbReference>
<keyword evidence="4 6" id="KW-1133">Transmembrane helix</keyword>
<feature type="transmembrane region" description="Helical" evidence="6">
    <location>
        <begin position="7"/>
        <end position="26"/>
    </location>
</feature>
<reference evidence="7 10" key="2">
    <citation type="submission" date="2020-07" db="EMBL/GenBank/DDBJ databases">
        <title>The draft genome sequence of Maribacter polysiphoniae KCTC 22021.</title>
        <authorList>
            <person name="Mu L."/>
        </authorList>
    </citation>
    <scope>NUCLEOTIDE SEQUENCE [LARGE SCALE GENOMIC DNA]</scope>
    <source>
        <strain evidence="7 10">KCTC 22021</strain>
    </source>
</reference>
<protein>
    <submittedName>
        <fullName evidence="7">AI-2E family transporter</fullName>
    </submittedName>
    <submittedName>
        <fullName evidence="8">Putative PurR-regulated permease PerM</fullName>
    </submittedName>
</protein>
<evidence type="ECO:0000256" key="2">
    <source>
        <dbReference type="ARBA" id="ARBA00009773"/>
    </source>
</evidence>
<comment type="similarity">
    <text evidence="2">Belongs to the autoinducer-2 exporter (AI-2E) (TC 2.A.86) family.</text>
</comment>
<keyword evidence="10" id="KW-1185">Reference proteome</keyword>
<evidence type="ECO:0000313" key="7">
    <source>
        <dbReference type="EMBL" id="MBD1260530.1"/>
    </source>
</evidence>
<dbReference type="EMBL" id="QGGQ01000003">
    <property type="protein sequence ID" value="PWK24345.1"/>
    <property type="molecule type" value="Genomic_DNA"/>
</dbReference>
<evidence type="ECO:0000313" key="8">
    <source>
        <dbReference type="EMBL" id="PWK24345.1"/>
    </source>
</evidence>
<evidence type="ECO:0000256" key="5">
    <source>
        <dbReference type="ARBA" id="ARBA00023136"/>
    </source>
</evidence>
<accession>A0A316E2N0</accession>
<feature type="transmembrane region" description="Helical" evidence="6">
    <location>
        <begin position="198"/>
        <end position="218"/>
    </location>
</feature>
<dbReference type="Pfam" id="PF01594">
    <property type="entry name" value="AI-2E_transport"/>
    <property type="match status" value="1"/>
</dbReference>
<feature type="transmembrane region" description="Helical" evidence="6">
    <location>
        <begin position="224"/>
        <end position="252"/>
    </location>
</feature>
<comment type="caution">
    <text evidence="8">The sequence shown here is derived from an EMBL/GenBank/DDBJ whole genome shotgun (WGS) entry which is preliminary data.</text>
</comment>
<dbReference type="Proteomes" id="UP000651837">
    <property type="component" value="Unassembled WGS sequence"/>
</dbReference>
<feature type="transmembrane region" description="Helical" evidence="6">
    <location>
        <begin position="264"/>
        <end position="283"/>
    </location>
</feature>
<evidence type="ECO:0000256" key="3">
    <source>
        <dbReference type="ARBA" id="ARBA00022692"/>
    </source>
</evidence>
<dbReference type="PANTHER" id="PTHR21716">
    <property type="entry name" value="TRANSMEMBRANE PROTEIN"/>
    <property type="match status" value="1"/>
</dbReference>
<dbReference type="OrthoDB" id="9773730at2"/>
<comment type="subcellular location">
    <subcellularLocation>
        <location evidence="1">Membrane</location>
        <topology evidence="1">Multi-pass membrane protein</topology>
    </subcellularLocation>
</comment>
<evidence type="ECO:0000256" key="4">
    <source>
        <dbReference type="ARBA" id="ARBA00022989"/>
    </source>
</evidence>
<keyword evidence="3 6" id="KW-0812">Transmembrane</keyword>
<dbReference type="Proteomes" id="UP000245667">
    <property type="component" value="Unassembled WGS sequence"/>
</dbReference>
<gene>
    <name evidence="7" type="ORF">HZY62_08010</name>
    <name evidence="8" type="ORF">LX92_01935</name>
</gene>
<dbReference type="RefSeq" id="WP_109650070.1">
    <property type="nucleotide sequence ID" value="NZ_JACWLN010000003.1"/>
</dbReference>
<feature type="transmembrane region" description="Helical" evidence="6">
    <location>
        <begin position="32"/>
        <end position="50"/>
    </location>
</feature>
<reference evidence="8 9" key="1">
    <citation type="submission" date="2018-05" db="EMBL/GenBank/DDBJ databases">
        <title>Genomic Encyclopedia of Archaeal and Bacterial Type Strains, Phase II (KMG-II): from individual species to whole genera.</title>
        <authorList>
            <person name="Goeker M."/>
        </authorList>
    </citation>
    <scope>NUCLEOTIDE SEQUENCE [LARGE SCALE GENOMIC DNA]</scope>
    <source>
        <strain evidence="8 9">DSM 23514</strain>
    </source>
</reference>
<keyword evidence="5 6" id="KW-0472">Membrane</keyword>
<dbReference type="GO" id="GO:0016020">
    <property type="term" value="C:membrane"/>
    <property type="evidence" value="ECO:0007669"/>
    <property type="project" value="UniProtKB-SubCell"/>
</dbReference>
<evidence type="ECO:0000313" key="10">
    <source>
        <dbReference type="Proteomes" id="UP000651837"/>
    </source>
</evidence>
<evidence type="ECO:0000256" key="1">
    <source>
        <dbReference type="ARBA" id="ARBA00004141"/>
    </source>
</evidence>
<feature type="transmembrane region" description="Helical" evidence="6">
    <location>
        <begin position="62"/>
        <end position="86"/>
    </location>
</feature>
<feature type="transmembrane region" description="Helical" evidence="6">
    <location>
        <begin position="303"/>
        <end position="328"/>
    </location>
</feature>
<dbReference type="AlphaFoldDB" id="A0A316E2N0"/>
<evidence type="ECO:0000256" key="6">
    <source>
        <dbReference type="SAM" id="Phobius"/>
    </source>
</evidence>
<name>A0A316E2N0_9FLAO</name>